<protein>
    <submittedName>
        <fullName evidence="1">Glycosyl transferases group 1-domain-containing protein</fullName>
    </submittedName>
</protein>
<dbReference type="InterPro" id="IPR029044">
    <property type="entry name" value="Nucleotide-diphossugar_trans"/>
</dbReference>
<dbReference type="Proteomes" id="UP000815325">
    <property type="component" value="Unassembled WGS sequence"/>
</dbReference>
<dbReference type="PANTHER" id="PTHR43179">
    <property type="entry name" value="RHAMNOSYLTRANSFERASE WBBL"/>
    <property type="match status" value="1"/>
</dbReference>
<keyword evidence="1" id="KW-0808">Transferase</keyword>
<dbReference type="GO" id="GO:0016740">
    <property type="term" value="F:transferase activity"/>
    <property type="evidence" value="ECO:0007669"/>
    <property type="project" value="UniProtKB-KW"/>
</dbReference>
<dbReference type="SUPFAM" id="SSF53448">
    <property type="entry name" value="Nucleotide-diphospho-sugar transferases"/>
    <property type="match status" value="1"/>
</dbReference>
<evidence type="ECO:0000313" key="1">
    <source>
        <dbReference type="EMBL" id="KAF5832474.1"/>
    </source>
</evidence>
<organism evidence="1 2">
    <name type="scientific">Dunaliella salina</name>
    <name type="common">Green alga</name>
    <name type="synonym">Protococcus salinus</name>
    <dbReference type="NCBI Taxonomy" id="3046"/>
    <lineage>
        <taxon>Eukaryota</taxon>
        <taxon>Viridiplantae</taxon>
        <taxon>Chlorophyta</taxon>
        <taxon>core chlorophytes</taxon>
        <taxon>Chlorophyceae</taxon>
        <taxon>CS clade</taxon>
        <taxon>Chlamydomonadales</taxon>
        <taxon>Dunaliellaceae</taxon>
        <taxon>Dunaliella</taxon>
    </lineage>
</organism>
<dbReference type="Pfam" id="PF13692">
    <property type="entry name" value="Glyco_trans_1_4"/>
    <property type="match status" value="1"/>
</dbReference>
<accession>A0ABQ7GCY2</accession>
<name>A0ABQ7GCY2_DUNSA</name>
<gene>
    <name evidence="1" type="ORF">DUNSADRAFT_11611</name>
</gene>
<keyword evidence="2" id="KW-1185">Reference proteome</keyword>
<sequence>MVRRSLFSDISGLDLSYGRGYFEDTDLAMAVRAHGYQVYMQPLAVVYHQEGSTLGTDESAEKQALMAANRRIFLSKWQAQLSSQHVPPSTPYHLAATQRYRRHILWVDDMIPEPDGDSGSVRMYHLWHVLLSEGFHITFFPNMFRYLHYALMARMHGVHIVLNRNSLVQRGCPYDVIGVSRKPVFAAWLRVLRVLCPKVPIIFDTVDLAFIREGRLALSKNYTMQPSIDSLIATIQADPQLTQLLDSELQLVRQSSVSLVVSDSEKQILDRFNTSVPVHIVSNIYEPQGSSFKCEGRRGLLFVGNMAHEPNRQAITYFVDSILPLLLGMLTPEEAKDFTFHVVGANLFDKDFPALHKEHVTFDGHASDEQLRALYMRTRLVVAPLLAGAGVKGKISQAMSFGVPVVATSVAVEGMHLNNGTDCFIADTPTQFAAAVVEPYRSCTRWQELSDHGLRNVVTFFSKESAQASLLQVLSSLGVT</sequence>
<evidence type="ECO:0000313" key="2">
    <source>
        <dbReference type="Proteomes" id="UP000815325"/>
    </source>
</evidence>
<reference evidence="1" key="1">
    <citation type="submission" date="2017-08" db="EMBL/GenBank/DDBJ databases">
        <authorList>
            <person name="Polle J.E."/>
            <person name="Barry K."/>
            <person name="Cushman J."/>
            <person name="Schmutz J."/>
            <person name="Tran D."/>
            <person name="Hathwaick L.T."/>
            <person name="Yim W.C."/>
            <person name="Jenkins J."/>
            <person name="Mckie-Krisberg Z.M."/>
            <person name="Prochnik S."/>
            <person name="Lindquist E."/>
            <person name="Dockter R.B."/>
            <person name="Adam C."/>
            <person name="Molina H."/>
            <person name="Bunkerborg J."/>
            <person name="Jin E."/>
            <person name="Buchheim M."/>
            <person name="Magnuson J."/>
        </authorList>
    </citation>
    <scope>NUCLEOTIDE SEQUENCE</scope>
    <source>
        <strain evidence="1">CCAP 19/18</strain>
    </source>
</reference>
<dbReference type="SUPFAM" id="SSF53756">
    <property type="entry name" value="UDP-Glycosyltransferase/glycogen phosphorylase"/>
    <property type="match status" value="1"/>
</dbReference>
<dbReference type="PANTHER" id="PTHR43179:SF7">
    <property type="entry name" value="RHAMNOSYLTRANSFERASE WBBL"/>
    <property type="match status" value="1"/>
</dbReference>
<dbReference type="Gene3D" id="3.90.550.10">
    <property type="entry name" value="Spore Coat Polysaccharide Biosynthesis Protein SpsA, Chain A"/>
    <property type="match status" value="1"/>
</dbReference>
<dbReference type="EMBL" id="MU069870">
    <property type="protein sequence ID" value="KAF5832474.1"/>
    <property type="molecule type" value="Genomic_DNA"/>
</dbReference>
<comment type="caution">
    <text evidence="1">The sequence shown here is derived from an EMBL/GenBank/DDBJ whole genome shotgun (WGS) entry which is preliminary data.</text>
</comment>
<dbReference type="Gene3D" id="3.40.50.2000">
    <property type="entry name" value="Glycogen Phosphorylase B"/>
    <property type="match status" value="1"/>
</dbReference>
<proteinExistence type="predicted"/>